<organism evidence="3 4">
    <name type="scientific">Methylovulum psychrotolerans</name>
    <dbReference type="NCBI Taxonomy" id="1704499"/>
    <lineage>
        <taxon>Bacteria</taxon>
        <taxon>Pseudomonadati</taxon>
        <taxon>Pseudomonadota</taxon>
        <taxon>Gammaproteobacteria</taxon>
        <taxon>Methylococcales</taxon>
        <taxon>Methylococcaceae</taxon>
        <taxon>Methylovulum</taxon>
    </lineage>
</organism>
<dbReference type="AlphaFoldDB" id="A0A2S5CQK5"/>
<accession>A0A2S5CQK5</accession>
<evidence type="ECO:0000313" key="4">
    <source>
        <dbReference type="Proteomes" id="UP000237423"/>
    </source>
</evidence>
<reference evidence="3 4" key="1">
    <citation type="submission" date="2017-11" db="EMBL/GenBank/DDBJ databases">
        <title>Draft Genome Sequence of Methylobacter psychrotolerans Sph1T, an Obligate Methanotroph from Low-Temperature Environments.</title>
        <authorList>
            <person name="Oshkin I.Y."/>
            <person name="Miroshnikov K."/>
            <person name="Belova S.E."/>
            <person name="Korzhenkov A."/>
            <person name="Toshchakov S.V."/>
            <person name="Dedysh S.N."/>
        </authorList>
    </citation>
    <scope>NUCLEOTIDE SEQUENCE [LARGE SCALE GENOMIC DNA]</scope>
    <source>
        <strain evidence="3 4">Sph1</strain>
    </source>
</reference>
<sequence>MVWNKGKDMTKTDSDAVGVGVGGDAPTLMPSGADGLVPVLFMAEIGGTLRPVVDARALHRFLGVGQKQDGRIRVC</sequence>
<dbReference type="EMBL" id="PGFZ01000001">
    <property type="protein sequence ID" value="POZ53032.1"/>
    <property type="molecule type" value="Genomic_DNA"/>
</dbReference>
<evidence type="ECO:0000313" key="3">
    <source>
        <dbReference type="EMBL" id="POZ53032.1"/>
    </source>
</evidence>
<evidence type="ECO:0000313" key="1">
    <source>
        <dbReference type="EMBL" id="POZ51797.1"/>
    </source>
</evidence>
<dbReference type="EMBL" id="PGFZ01000003">
    <property type="protein sequence ID" value="POZ52285.1"/>
    <property type="molecule type" value="Genomic_DNA"/>
</dbReference>
<evidence type="ECO:0000313" key="2">
    <source>
        <dbReference type="EMBL" id="POZ52285.1"/>
    </source>
</evidence>
<proteinExistence type="predicted"/>
<gene>
    <name evidence="3" type="ORF">AADEFJLK_00041</name>
    <name evidence="2" type="ORF">AADEFJLK_01760</name>
    <name evidence="1" type="ORF">AADEFJLK_02671</name>
</gene>
<dbReference type="Proteomes" id="UP000237423">
    <property type="component" value="Unassembled WGS sequence"/>
</dbReference>
<protein>
    <submittedName>
        <fullName evidence="3">Uncharacterized protein</fullName>
    </submittedName>
</protein>
<name>A0A2S5CQK5_9GAMM</name>
<comment type="caution">
    <text evidence="3">The sequence shown here is derived from an EMBL/GenBank/DDBJ whole genome shotgun (WGS) entry which is preliminary data.</text>
</comment>
<dbReference type="EMBL" id="PGFZ01000005">
    <property type="protein sequence ID" value="POZ51797.1"/>
    <property type="molecule type" value="Genomic_DNA"/>
</dbReference>